<sequence>MALFYKIFITTYPCLDEGIPFGLTWPVDESSFCLTARGAFGTAMHPDNYKELSDLSLIRSKMEQKDVTDLKDHVENLTMQKFALKYNQNTINMQSYFLIVFAFFYIATGLSVPEEIENQFQLGPEDIRLLNSNLYVLDDDHNLVSLTTDLLNAEVNTESERDTMMDLHNRVYFYLYTTNNRIYPDAISINDLESLKKSNFNFNRPTRIITHGWMNSHNSDSCILIRDAYLNQGDYNIIVIDWSKISINSYLWTSRRVKMIGQYVSTMLNFLEKEGMDLSTTTMVGHSLGAHVVGLAARYAKGTVNYVIGLDPALPGFNGAKIGSRISQGDANYVEIIHTNGGILGYLNSIGDVDFYPNGGIRQAGCIIDVGGACSHLRAYQFFAESINSKVGFHAKKCNSYWRYKLGLCNKKLSLIMGGRKKHFTVKGVFYLDTNAFSPFARG</sequence>
<dbReference type="InterPro" id="IPR033906">
    <property type="entry name" value="Lipase_N"/>
</dbReference>
<dbReference type="PANTHER" id="PTHR11610:SF173">
    <property type="entry name" value="LIPASE DOMAIN-CONTAINING PROTEIN-RELATED"/>
    <property type="match status" value="1"/>
</dbReference>
<comment type="subcellular location">
    <subcellularLocation>
        <location evidence="2">Secreted</location>
    </subcellularLocation>
</comment>
<keyword evidence="7" id="KW-1015">Disulfide bond</keyword>
<evidence type="ECO:0000256" key="1">
    <source>
        <dbReference type="ARBA" id="ARBA00000111"/>
    </source>
</evidence>
<dbReference type="PANTHER" id="PTHR11610">
    <property type="entry name" value="LIPASE"/>
    <property type="match status" value="1"/>
</dbReference>
<comment type="caution">
    <text evidence="11">The sequence shown here is derived from an EMBL/GenBank/DDBJ whole genome shotgun (WGS) entry which is preliminary data.</text>
</comment>
<evidence type="ECO:0000256" key="7">
    <source>
        <dbReference type="ARBA" id="ARBA00023157"/>
    </source>
</evidence>
<evidence type="ECO:0000256" key="4">
    <source>
        <dbReference type="ARBA" id="ARBA00013179"/>
    </source>
</evidence>
<dbReference type="InterPro" id="IPR029058">
    <property type="entry name" value="AB_hydrolase_fold"/>
</dbReference>
<evidence type="ECO:0000256" key="2">
    <source>
        <dbReference type="ARBA" id="ARBA00004613"/>
    </source>
</evidence>
<keyword evidence="9" id="KW-1133">Transmembrane helix</keyword>
<dbReference type="AlphaFoldDB" id="A0A834UAH8"/>
<dbReference type="PRINTS" id="PR00821">
    <property type="entry name" value="TAGLIPASE"/>
</dbReference>
<dbReference type="PRINTS" id="PR00825">
    <property type="entry name" value="DOLALLERGEN"/>
</dbReference>
<keyword evidence="12" id="KW-1185">Reference proteome</keyword>
<dbReference type="SUPFAM" id="SSF53474">
    <property type="entry name" value="alpha/beta-Hydrolases"/>
    <property type="match status" value="1"/>
</dbReference>
<dbReference type="GO" id="GO:0005615">
    <property type="term" value="C:extracellular space"/>
    <property type="evidence" value="ECO:0007669"/>
    <property type="project" value="TreeGrafter"/>
</dbReference>
<name>A0A834UAH8_VESPE</name>
<dbReference type="Proteomes" id="UP000600918">
    <property type="component" value="Unassembled WGS sequence"/>
</dbReference>
<dbReference type="InterPro" id="IPR002334">
    <property type="entry name" value="Allerg_PlipaseA1"/>
</dbReference>
<accession>A0A834UAH8</accession>
<keyword evidence="9" id="KW-0472">Membrane</keyword>
<keyword evidence="5" id="KW-0964">Secreted</keyword>
<evidence type="ECO:0000313" key="12">
    <source>
        <dbReference type="Proteomes" id="UP000600918"/>
    </source>
</evidence>
<comment type="catalytic activity">
    <reaction evidence="1">
        <text>a 1,2-diacyl-sn-glycero-3-phosphocholine + H2O = a 2-acyl-sn-glycero-3-phosphocholine + a fatty acid + H(+)</text>
        <dbReference type="Rhea" id="RHEA:18689"/>
        <dbReference type="ChEBI" id="CHEBI:15377"/>
        <dbReference type="ChEBI" id="CHEBI:15378"/>
        <dbReference type="ChEBI" id="CHEBI:28868"/>
        <dbReference type="ChEBI" id="CHEBI:57643"/>
        <dbReference type="ChEBI" id="CHEBI:57875"/>
        <dbReference type="EC" id="3.1.1.32"/>
    </reaction>
</comment>
<keyword evidence="6" id="KW-0378">Hydrolase</keyword>
<gene>
    <name evidence="11" type="ORF">H0235_008149</name>
</gene>
<feature type="domain" description="Lipase" evidence="10">
    <location>
        <begin position="168"/>
        <end position="440"/>
    </location>
</feature>
<dbReference type="InterPro" id="IPR013818">
    <property type="entry name" value="Lipase"/>
</dbReference>
<dbReference type="EC" id="3.1.1.32" evidence="4"/>
<organism evidence="11 12">
    <name type="scientific">Vespula pensylvanica</name>
    <name type="common">Western yellow jacket</name>
    <name type="synonym">Wasp</name>
    <dbReference type="NCBI Taxonomy" id="30213"/>
    <lineage>
        <taxon>Eukaryota</taxon>
        <taxon>Metazoa</taxon>
        <taxon>Ecdysozoa</taxon>
        <taxon>Arthropoda</taxon>
        <taxon>Hexapoda</taxon>
        <taxon>Insecta</taxon>
        <taxon>Pterygota</taxon>
        <taxon>Neoptera</taxon>
        <taxon>Endopterygota</taxon>
        <taxon>Hymenoptera</taxon>
        <taxon>Apocrita</taxon>
        <taxon>Aculeata</taxon>
        <taxon>Vespoidea</taxon>
        <taxon>Vespidae</taxon>
        <taxon>Vespinae</taxon>
        <taxon>Vespula</taxon>
    </lineage>
</organism>
<dbReference type="FunFam" id="3.40.50.1820:FF:000076">
    <property type="entry name" value="phospholipase A1"/>
    <property type="match status" value="1"/>
</dbReference>
<dbReference type="GO" id="GO:0017171">
    <property type="term" value="F:serine hydrolase activity"/>
    <property type="evidence" value="ECO:0007669"/>
    <property type="project" value="TreeGrafter"/>
</dbReference>
<dbReference type="CDD" id="cd00707">
    <property type="entry name" value="Pancreat_lipase_like"/>
    <property type="match status" value="1"/>
</dbReference>
<proteinExistence type="inferred from homology"/>
<dbReference type="EMBL" id="JACSDY010000006">
    <property type="protein sequence ID" value="KAF7425711.1"/>
    <property type="molecule type" value="Genomic_DNA"/>
</dbReference>
<evidence type="ECO:0000259" key="10">
    <source>
        <dbReference type="Pfam" id="PF00151"/>
    </source>
</evidence>
<evidence type="ECO:0000256" key="3">
    <source>
        <dbReference type="ARBA" id="ARBA00010701"/>
    </source>
</evidence>
<evidence type="ECO:0000256" key="8">
    <source>
        <dbReference type="RuleBase" id="RU004262"/>
    </source>
</evidence>
<dbReference type="GO" id="GO:0016042">
    <property type="term" value="P:lipid catabolic process"/>
    <property type="evidence" value="ECO:0007669"/>
    <property type="project" value="TreeGrafter"/>
</dbReference>
<reference evidence="11" key="1">
    <citation type="journal article" date="2020" name="G3 (Bethesda)">
        <title>High-Quality Assemblies for Three Invasive Social Wasps from the &lt;i&gt;Vespula&lt;/i&gt; Genus.</title>
        <authorList>
            <person name="Harrop T.W.R."/>
            <person name="Guhlin J."/>
            <person name="McLaughlin G.M."/>
            <person name="Permina E."/>
            <person name="Stockwell P."/>
            <person name="Gilligan J."/>
            <person name="Le Lec M.F."/>
            <person name="Gruber M.A.M."/>
            <person name="Quinn O."/>
            <person name="Lovegrove M."/>
            <person name="Duncan E.J."/>
            <person name="Remnant E.J."/>
            <person name="Van Eeckhoven J."/>
            <person name="Graham B."/>
            <person name="Knapp R.A."/>
            <person name="Langford K.W."/>
            <person name="Kronenberg Z."/>
            <person name="Press M.O."/>
            <person name="Eacker S.M."/>
            <person name="Wilson-Rankin E.E."/>
            <person name="Purcell J."/>
            <person name="Lester P.J."/>
            <person name="Dearden P.K."/>
        </authorList>
    </citation>
    <scope>NUCLEOTIDE SEQUENCE</scope>
    <source>
        <strain evidence="11">Volc-1</strain>
    </source>
</reference>
<keyword evidence="9" id="KW-0812">Transmembrane</keyword>
<dbReference type="Gene3D" id="3.40.50.1820">
    <property type="entry name" value="alpha/beta hydrolase"/>
    <property type="match status" value="1"/>
</dbReference>
<evidence type="ECO:0000256" key="6">
    <source>
        <dbReference type="ARBA" id="ARBA00022801"/>
    </source>
</evidence>
<protein>
    <recommendedName>
        <fullName evidence="4">phospholipase A1</fullName>
        <ecNumber evidence="4">3.1.1.32</ecNumber>
    </recommendedName>
</protein>
<evidence type="ECO:0000256" key="9">
    <source>
        <dbReference type="SAM" id="Phobius"/>
    </source>
</evidence>
<feature type="transmembrane region" description="Helical" evidence="9">
    <location>
        <begin position="95"/>
        <end position="112"/>
    </location>
</feature>
<dbReference type="Pfam" id="PF00151">
    <property type="entry name" value="Lipase"/>
    <property type="match status" value="1"/>
</dbReference>
<comment type="similarity">
    <text evidence="3 8">Belongs to the AB hydrolase superfamily. Lipase family.</text>
</comment>
<evidence type="ECO:0000256" key="5">
    <source>
        <dbReference type="ARBA" id="ARBA00022525"/>
    </source>
</evidence>
<dbReference type="InterPro" id="IPR000734">
    <property type="entry name" value="TAG_lipase"/>
</dbReference>
<dbReference type="GO" id="GO:0008970">
    <property type="term" value="F:phospholipase A1 activity"/>
    <property type="evidence" value="ECO:0007669"/>
    <property type="project" value="UniProtKB-EC"/>
</dbReference>
<evidence type="ECO:0000313" key="11">
    <source>
        <dbReference type="EMBL" id="KAF7425711.1"/>
    </source>
</evidence>